<proteinExistence type="predicted"/>
<organism evidence="1 2">
    <name type="scientific">Bariatricus massiliensis</name>
    <dbReference type="NCBI Taxonomy" id="1745713"/>
    <lineage>
        <taxon>Bacteria</taxon>
        <taxon>Bacillati</taxon>
        <taxon>Bacillota</taxon>
        <taxon>Clostridia</taxon>
        <taxon>Lachnospirales</taxon>
        <taxon>Lachnospiraceae</taxon>
        <taxon>Bariatricus</taxon>
    </lineage>
</organism>
<dbReference type="EMBL" id="JAJCIS010000017">
    <property type="protein sequence ID" value="MCB7389002.1"/>
    <property type="molecule type" value="Genomic_DNA"/>
</dbReference>
<accession>A0ABS8DKM5</accession>
<comment type="caution">
    <text evidence="1">The sequence shown here is derived from an EMBL/GenBank/DDBJ whole genome shotgun (WGS) entry which is preliminary data.</text>
</comment>
<dbReference type="RefSeq" id="WP_227120351.1">
    <property type="nucleotide sequence ID" value="NZ_JAJCIQ010000017.1"/>
</dbReference>
<gene>
    <name evidence="1" type="ORF">LIZ65_17080</name>
</gene>
<keyword evidence="2" id="KW-1185">Reference proteome</keyword>
<sequence length="268" mass="30765">MNQEETMLKHKERYKETIKNLTVMSDIFARNVFKDKKACEYVLRIIMEDKDLTVIDNETQVDFRNMHGRGVVLDCVAKDGSGRIFNVEIQQDDEGAHPKRARYNLGMMDSNVLDTGKNFDKLPETYVIFVTLKDALGHGLPIAHIDRIIRENGKEFGDEEHFIYVDSSKDDGGELGRLMHDFRVKEAKEMQTGALKDRVHELKETEKGVEHMCKEMEQLCDEARMDEKKETARNLNDMGLPIEQIAQALKVNAQMVQEWLAGSVSTAR</sequence>
<evidence type="ECO:0000313" key="2">
    <source>
        <dbReference type="Proteomes" id="UP001299546"/>
    </source>
</evidence>
<name>A0ABS8DKM5_9FIRM</name>
<dbReference type="Pfam" id="PF12784">
    <property type="entry name" value="PDDEXK_2"/>
    <property type="match status" value="1"/>
</dbReference>
<protein>
    <submittedName>
        <fullName evidence="1">PD-(D/E)XK nuclease family transposase</fullName>
    </submittedName>
</protein>
<dbReference type="Proteomes" id="UP001299546">
    <property type="component" value="Unassembled WGS sequence"/>
</dbReference>
<reference evidence="1 2" key="1">
    <citation type="submission" date="2021-10" db="EMBL/GenBank/DDBJ databases">
        <title>Collection of gut derived symbiotic bacterial strains cultured from healthy donors.</title>
        <authorList>
            <person name="Lin H."/>
            <person name="Littmann E."/>
            <person name="Kohout C."/>
            <person name="Pamer E.G."/>
        </authorList>
    </citation>
    <scope>NUCLEOTIDE SEQUENCE [LARGE SCALE GENOMIC DNA]</scope>
    <source>
        <strain evidence="1 2">DFI.1.165</strain>
    </source>
</reference>
<evidence type="ECO:0000313" key="1">
    <source>
        <dbReference type="EMBL" id="MCB7389002.1"/>
    </source>
</evidence>